<evidence type="ECO:0000256" key="1">
    <source>
        <dbReference type="ARBA" id="ARBA00006739"/>
    </source>
</evidence>
<comment type="similarity">
    <text evidence="1">Belongs to the glycosyltransferase 2 family.</text>
</comment>
<organism evidence="5 6">
    <name type="scientific">Okibacterium fritillariae</name>
    <dbReference type="NCBI Taxonomy" id="123320"/>
    <lineage>
        <taxon>Bacteria</taxon>
        <taxon>Bacillati</taxon>
        <taxon>Actinomycetota</taxon>
        <taxon>Actinomycetes</taxon>
        <taxon>Micrococcales</taxon>
        <taxon>Microbacteriaceae</taxon>
        <taxon>Okibacterium</taxon>
    </lineage>
</organism>
<evidence type="ECO:0000256" key="3">
    <source>
        <dbReference type="ARBA" id="ARBA00022679"/>
    </source>
</evidence>
<feature type="transmembrane region" description="Helical" evidence="4">
    <location>
        <begin position="6"/>
        <end position="29"/>
    </location>
</feature>
<feature type="transmembrane region" description="Helical" evidence="4">
    <location>
        <begin position="361"/>
        <end position="382"/>
    </location>
</feature>
<keyword evidence="6" id="KW-1185">Reference proteome</keyword>
<dbReference type="RefSeq" id="WP_079727269.1">
    <property type="nucleotide sequence ID" value="NZ_FUZP01000001.1"/>
</dbReference>
<dbReference type="Pfam" id="PF13641">
    <property type="entry name" value="Glyco_tranf_2_3"/>
    <property type="match status" value="1"/>
</dbReference>
<keyword evidence="4" id="KW-1133">Transmembrane helix</keyword>
<reference evidence="5 6" key="1">
    <citation type="submission" date="2017-02" db="EMBL/GenBank/DDBJ databases">
        <authorList>
            <person name="Peterson S.W."/>
        </authorList>
    </citation>
    <scope>NUCLEOTIDE SEQUENCE [LARGE SCALE GENOMIC DNA]</scope>
    <source>
        <strain evidence="5 6">VKM Ac-2059</strain>
    </source>
</reference>
<keyword evidence="2" id="KW-0328">Glycosyltransferase</keyword>
<feature type="transmembrane region" description="Helical" evidence="4">
    <location>
        <begin position="306"/>
        <end position="332"/>
    </location>
</feature>
<protein>
    <submittedName>
        <fullName evidence="5">Glycosyltransferase, catalytic subunit of cellulose synthase and poly-beta-1,6-N-acetylglucosamine synthase</fullName>
    </submittedName>
</protein>
<name>A0A1T5J3F1_9MICO</name>
<keyword evidence="4" id="KW-0472">Membrane</keyword>
<dbReference type="CDD" id="cd06423">
    <property type="entry name" value="CESA_like"/>
    <property type="match status" value="1"/>
</dbReference>
<keyword evidence="4" id="KW-0812">Transmembrane</keyword>
<dbReference type="SUPFAM" id="SSF53448">
    <property type="entry name" value="Nucleotide-diphospho-sugar transferases"/>
    <property type="match status" value="1"/>
</dbReference>
<dbReference type="AlphaFoldDB" id="A0A1T5J3F1"/>
<accession>A0A1T5J3F1</accession>
<dbReference type="Gene3D" id="3.90.550.10">
    <property type="entry name" value="Spore Coat Polysaccharide Biosynthesis Protein SpsA, Chain A"/>
    <property type="match status" value="1"/>
</dbReference>
<dbReference type="InterPro" id="IPR029044">
    <property type="entry name" value="Nucleotide-diphossugar_trans"/>
</dbReference>
<evidence type="ECO:0000313" key="6">
    <source>
        <dbReference type="Proteomes" id="UP000190857"/>
    </source>
</evidence>
<dbReference type="EMBL" id="FUZP01000001">
    <property type="protein sequence ID" value="SKC45979.1"/>
    <property type="molecule type" value="Genomic_DNA"/>
</dbReference>
<evidence type="ECO:0000256" key="2">
    <source>
        <dbReference type="ARBA" id="ARBA00022676"/>
    </source>
</evidence>
<keyword evidence="3 5" id="KW-0808">Transferase</keyword>
<gene>
    <name evidence="5" type="ORF">SAMN06309945_1183</name>
</gene>
<dbReference type="STRING" id="123320.SAMN06309945_1183"/>
<dbReference type="PANTHER" id="PTHR43630">
    <property type="entry name" value="POLY-BETA-1,6-N-ACETYL-D-GLUCOSAMINE SYNTHASE"/>
    <property type="match status" value="1"/>
</dbReference>
<sequence length="434" mass="47405">MLTFAIVVFFTIGLNTLVWTVAGLSRIAVEATRALRVRRRRHSGKIFPADALSHRPTRSDVAVVIAAHNEETVIEETLRAAGRLIPPYQIFVVSDGSSDRTVELARAAGANVYDLNPNRGKAGAIVAALEYFDLAGRFDVVMLLDADTRLADNYFETGLALFDSPDVVAVAGRATTLLDGPRQGLEARILTSYRERVYIAMQFLHKFGQAARHADAVAIVPGFASMYRSRILAHIDIAAEGLTIEDYNMTFEVHAKKLGRIAFHPFASIAHTQDPDTLRDYIKQVRRWNLGFWQTLLRHKPRLNRFWAALALFVSELAISSIVMVALVPLLVVSTLGWGLEAAGLVTTGALVDVATVAPPLALLLGVVLPDYALTLIAAVVAKRPGYLVLGLAYPPLRILDAWLCLRAFVQARSGTSTGVWQSPTRRATSSVVS</sequence>
<dbReference type="GO" id="GO:0016757">
    <property type="term" value="F:glycosyltransferase activity"/>
    <property type="evidence" value="ECO:0007669"/>
    <property type="project" value="UniProtKB-KW"/>
</dbReference>
<dbReference type="PANTHER" id="PTHR43630:SF1">
    <property type="entry name" value="POLY-BETA-1,6-N-ACETYL-D-GLUCOSAMINE SYNTHASE"/>
    <property type="match status" value="1"/>
</dbReference>
<evidence type="ECO:0000256" key="4">
    <source>
        <dbReference type="SAM" id="Phobius"/>
    </source>
</evidence>
<proteinExistence type="inferred from homology"/>
<evidence type="ECO:0000313" key="5">
    <source>
        <dbReference type="EMBL" id="SKC45979.1"/>
    </source>
</evidence>
<dbReference type="Proteomes" id="UP000190857">
    <property type="component" value="Unassembled WGS sequence"/>
</dbReference>